<evidence type="ECO:0000256" key="3">
    <source>
        <dbReference type="ARBA" id="ARBA00022833"/>
    </source>
</evidence>
<evidence type="ECO:0000256" key="1">
    <source>
        <dbReference type="ARBA" id="ARBA00022723"/>
    </source>
</evidence>
<sequence length="568" mass="64866">MDDSDDDVEIITPKKNQKRNFVDDEDEAGDVAAAMSQQTDDEVIVTSASKKQKRMVVLDESDDETKDDGDDAMPLTSFRDSLSGVGKAASPATNRRHSVPAASTRRQSSRRASRRLSDRGVQKEIEHVELKQKLKRKSLDTCLPKPASDDEFVGESDDDSEGFVVDDDVVEYMNEDEKPILAVEDEDGEDDEDAMDVHGSKEPIDWFRIYLTYIEECLLDESFETNPHIPALFKQSIQHVRSFIIIYYLFIPARFKQSIQHVERGLLQRRDSLRGNVHWPSDLVESIDTMPQVMQGEADGDQLCYACNRSRHPAHYSMSFMGVACHAPDLYRKGWRQHLFECLEADNNTRVDYDLGSMCFQRVLLYWSLNQAKRQWCSIVWRKIVEHGGKRIPADDREKVHKTEYGRYKKLLGMVDGMELKESRQLTRVGNVWLNVQQMTKHSTGKGRRRGDLALLDEQVAESTEDSDHDVLDNELKEGECSPAKSSPKPATPLPADESDMCLVCHKRRRTGGVLHGYYVHVYCCFECAKMLKDKKKPCAVCARPMERVIHLLPLNDEEAARIRHTHG</sequence>
<dbReference type="GO" id="GO:0010468">
    <property type="term" value="P:regulation of gene expression"/>
    <property type="evidence" value="ECO:0007669"/>
    <property type="project" value="TreeGrafter"/>
</dbReference>
<keyword evidence="2" id="KW-0863">Zinc-finger</keyword>
<dbReference type="STRING" id="112090.W4G3G0"/>
<accession>W4G3G0</accession>
<feature type="region of interest" description="Disordered" evidence="4">
    <location>
        <begin position="462"/>
        <end position="495"/>
    </location>
</feature>
<name>W4G3G0_APHAT</name>
<feature type="region of interest" description="Disordered" evidence="4">
    <location>
        <begin position="46"/>
        <end position="123"/>
    </location>
</feature>
<evidence type="ECO:0000256" key="2">
    <source>
        <dbReference type="ARBA" id="ARBA00022771"/>
    </source>
</evidence>
<feature type="region of interest" description="Disordered" evidence="4">
    <location>
        <begin position="1"/>
        <end position="27"/>
    </location>
</feature>
<dbReference type="Pfam" id="PF13926">
    <property type="entry name" value="DUF4211"/>
    <property type="match status" value="1"/>
</dbReference>
<feature type="domain" description="DUF4211" evidence="5">
    <location>
        <begin position="255"/>
        <end position="327"/>
    </location>
</feature>
<dbReference type="GO" id="GO:0016567">
    <property type="term" value="P:protein ubiquitination"/>
    <property type="evidence" value="ECO:0007669"/>
    <property type="project" value="TreeGrafter"/>
</dbReference>
<dbReference type="InterPro" id="IPR025451">
    <property type="entry name" value="DUF4211"/>
</dbReference>
<dbReference type="EMBL" id="KI913145">
    <property type="protein sequence ID" value="ETV74247.1"/>
    <property type="molecule type" value="Genomic_DNA"/>
</dbReference>
<dbReference type="OrthoDB" id="24526at2759"/>
<organism evidence="6">
    <name type="scientific">Aphanomyces astaci</name>
    <name type="common">Crayfish plague agent</name>
    <dbReference type="NCBI Taxonomy" id="112090"/>
    <lineage>
        <taxon>Eukaryota</taxon>
        <taxon>Sar</taxon>
        <taxon>Stramenopiles</taxon>
        <taxon>Oomycota</taxon>
        <taxon>Saprolegniomycetes</taxon>
        <taxon>Saprolegniales</taxon>
        <taxon>Verrucalvaceae</taxon>
        <taxon>Aphanomyces</taxon>
    </lineage>
</organism>
<evidence type="ECO:0000313" key="6">
    <source>
        <dbReference type="EMBL" id="ETV74247.1"/>
    </source>
</evidence>
<dbReference type="GeneID" id="20813180"/>
<keyword evidence="3" id="KW-0862">Zinc</keyword>
<protein>
    <recommendedName>
        <fullName evidence="5">DUF4211 domain-containing protein</fullName>
    </recommendedName>
</protein>
<dbReference type="Gene3D" id="3.30.40.10">
    <property type="entry name" value="Zinc/RING finger domain, C3HC4 (zinc finger)"/>
    <property type="match status" value="1"/>
</dbReference>
<dbReference type="GO" id="GO:0061630">
    <property type="term" value="F:ubiquitin protein ligase activity"/>
    <property type="evidence" value="ECO:0007669"/>
    <property type="project" value="TreeGrafter"/>
</dbReference>
<evidence type="ECO:0000259" key="5">
    <source>
        <dbReference type="Pfam" id="PF13926"/>
    </source>
</evidence>
<proteinExistence type="predicted"/>
<evidence type="ECO:0000256" key="4">
    <source>
        <dbReference type="SAM" id="MobiDB-lite"/>
    </source>
</evidence>
<dbReference type="AlphaFoldDB" id="W4G3G0"/>
<dbReference type="InterPro" id="IPR013083">
    <property type="entry name" value="Znf_RING/FYVE/PHD"/>
</dbReference>
<dbReference type="CDD" id="cd16646">
    <property type="entry name" value="mRING-HC-C2H2C4_MDM2-like"/>
    <property type="match status" value="1"/>
</dbReference>
<keyword evidence="1" id="KW-0479">Metal-binding</keyword>
<dbReference type="PANTHER" id="PTHR46858:SF5">
    <property type="entry name" value="E3 UBIQUITIN-PROTEIN LIGASE APD1-RELATED"/>
    <property type="match status" value="1"/>
</dbReference>
<gene>
    <name evidence="6" type="ORF">H257_11184</name>
</gene>
<dbReference type="GO" id="GO:0008270">
    <property type="term" value="F:zinc ion binding"/>
    <property type="evidence" value="ECO:0007669"/>
    <property type="project" value="UniProtKB-KW"/>
</dbReference>
<dbReference type="VEuPathDB" id="FungiDB:H257_11184"/>
<reference evidence="6" key="1">
    <citation type="submission" date="2013-12" db="EMBL/GenBank/DDBJ databases">
        <title>The Genome Sequence of Aphanomyces astaci APO3.</title>
        <authorList>
            <consortium name="The Broad Institute Genomics Platform"/>
            <person name="Russ C."/>
            <person name="Tyler B."/>
            <person name="van West P."/>
            <person name="Dieguez-Uribeondo J."/>
            <person name="Young S.K."/>
            <person name="Zeng Q."/>
            <person name="Gargeya S."/>
            <person name="Fitzgerald M."/>
            <person name="Abouelleil A."/>
            <person name="Alvarado L."/>
            <person name="Chapman S.B."/>
            <person name="Gainer-Dewar J."/>
            <person name="Goldberg J."/>
            <person name="Griggs A."/>
            <person name="Gujja S."/>
            <person name="Hansen M."/>
            <person name="Howarth C."/>
            <person name="Imamovic A."/>
            <person name="Ireland A."/>
            <person name="Larimer J."/>
            <person name="McCowan C."/>
            <person name="Murphy C."/>
            <person name="Pearson M."/>
            <person name="Poon T.W."/>
            <person name="Priest M."/>
            <person name="Roberts A."/>
            <person name="Saif S."/>
            <person name="Shea T."/>
            <person name="Sykes S."/>
            <person name="Wortman J."/>
            <person name="Nusbaum C."/>
            <person name="Birren B."/>
        </authorList>
    </citation>
    <scope>NUCLEOTIDE SEQUENCE [LARGE SCALE GENOMIC DNA]</scope>
    <source>
        <strain evidence="6">APO3</strain>
    </source>
</reference>
<dbReference type="RefSeq" id="XP_009836354.1">
    <property type="nucleotide sequence ID" value="XM_009838052.1"/>
</dbReference>
<feature type="compositionally biased region" description="Basic and acidic residues" evidence="4">
    <location>
        <begin position="469"/>
        <end position="480"/>
    </location>
</feature>
<dbReference type="PANTHER" id="PTHR46858">
    <property type="entry name" value="OS05G0521000 PROTEIN"/>
    <property type="match status" value="1"/>
</dbReference>
<feature type="compositionally biased region" description="Acidic residues" evidence="4">
    <location>
        <begin position="59"/>
        <end position="71"/>
    </location>
</feature>